<gene>
    <name evidence="4" type="ORF">BSL78_02025</name>
</gene>
<feature type="domain" description="CUB" evidence="3">
    <location>
        <begin position="240"/>
        <end position="310"/>
    </location>
</feature>
<dbReference type="PROSITE" id="PS00022">
    <property type="entry name" value="EGF_1"/>
    <property type="match status" value="1"/>
</dbReference>
<dbReference type="GO" id="GO:0005112">
    <property type="term" value="F:Notch binding"/>
    <property type="evidence" value="ECO:0007669"/>
    <property type="project" value="TreeGrafter"/>
</dbReference>
<dbReference type="SUPFAM" id="SSF141072">
    <property type="entry name" value="CalX-like"/>
    <property type="match status" value="2"/>
</dbReference>
<dbReference type="EMBL" id="MRZV01000042">
    <property type="protein sequence ID" value="PIK61032.1"/>
    <property type="molecule type" value="Genomic_DNA"/>
</dbReference>
<dbReference type="InterPro" id="IPR035914">
    <property type="entry name" value="Sperma_CUB_dom_sf"/>
</dbReference>
<accession>A0A2G8LLE7</accession>
<sequence>MVTFSRDGVEETTVSASLAVIHSDHDAAVSPSSGDGEADKVTVQFMSAGEFTGAGFTMRVVFYAIDQATVCGTPTAPLQITLTTDYPAAALATPDFPIAYPEGVSCYTFITGPTNSQIRVDYISLDIRGLEDYFLIFDSRMPSSPIPLRVETTGRLTTGNLESRSFDSETNSLHVLFQEEPSAEDPGILVVFTAISEPLAMKECTPCGCAGVTNADADNPVCAISGGFAPTVSPADENQCGATITLDWTEVDSFRFLASPGYNGAGYTNTDTCRWIIRGPANSELVLIIRDFQLAGRDNLVISPGMGIGRAMRIPGVLTSLAYSDGSTIQDLPLVDTEIPIKSERVTIDFALQTDEPDTSVGVAFEIRVVDNRCDDRCINGGQCTCSCLSGYYGGRCIFVVLITLTVDITTVTEGDSFTITCTADRRLTAETSVVMQVDASSTAFEGSEYDVVTLAGYPCTIPADSLVGTVAIPTIDDIFREAQETLTLVASVTGGADPTAADGSNPITITIDDTPDTAKLPIEFASAFYEISENLAGGMLTITIEFKNMGVLYPIPETGTIVLTYVDVSTSGAMDYAGQTTVEYTMSSLPVTTSVDFQVTIEDDDVEESTEELLIILSVTSDFVEAGTTATTTVRIADDDAVDNTVIIDRPEIRKGSHSDVHIFVFSSQCQPYTYRKINSKEPYATETDLILSGSKYGTTLTLPRRNWLPARRLGHHQFIVGPTSSTIDAFITPISDCLNSVDTTITVYPSVSDSNRLSSTLEFGLEDSLSCPTDIKWRKDDRILTNSRRTYRVTTVRDAEGVFTIYRRFRHNEGWFAMIQVIVSDCTFGMYKDGTGACTLTCPVCQNGGVCELDGTCRCPPCFSGELCELKYPNADTFGKSQRFSCSDLHSDVADRVNCEGFLFCYGGLYGCSCGCGWWGPNCDNDKLRSTLDSRALGSRSRLSALDSRLSTLGSWLSFLGYRLSALGPRLSTLDSRLDSALDSRDLTLDSRPRPSSLGPRPSARRSRLSTLDSWLSALVSRLSSLVSRRLGPRLSV</sequence>
<dbReference type="PANTHER" id="PTHR24044">
    <property type="entry name" value="NOTCH LIGAND FAMILY MEMBER"/>
    <property type="match status" value="1"/>
</dbReference>
<protein>
    <submittedName>
        <fullName evidence="4">Putative stabilin-1-like</fullName>
    </submittedName>
</protein>
<proteinExistence type="predicted"/>
<dbReference type="InterPro" id="IPR038081">
    <property type="entry name" value="CalX-like_sf"/>
</dbReference>
<evidence type="ECO:0000259" key="3">
    <source>
        <dbReference type="PROSITE" id="PS01180"/>
    </source>
</evidence>
<reference evidence="4 5" key="1">
    <citation type="journal article" date="2017" name="PLoS Biol.">
        <title>The sea cucumber genome provides insights into morphological evolution and visceral regeneration.</title>
        <authorList>
            <person name="Zhang X."/>
            <person name="Sun L."/>
            <person name="Yuan J."/>
            <person name="Sun Y."/>
            <person name="Gao Y."/>
            <person name="Zhang L."/>
            <person name="Li S."/>
            <person name="Dai H."/>
            <person name="Hamel J.F."/>
            <person name="Liu C."/>
            <person name="Yu Y."/>
            <person name="Liu S."/>
            <person name="Lin W."/>
            <person name="Guo K."/>
            <person name="Jin S."/>
            <person name="Xu P."/>
            <person name="Storey K.B."/>
            <person name="Huan P."/>
            <person name="Zhang T."/>
            <person name="Zhou Y."/>
            <person name="Zhang J."/>
            <person name="Lin C."/>
            <person name="Li X."/>
            <person name="Xing L."/>
            <person name="Huo D."/>
            <person name="Sun M."/>
            <person name="Wang L."/>
            <person name="Mercier A."/>
            <person name="Li F."/>
            <person name="Yang H."/>
            <person name="Xiang J."/>
        </authorList>
    </citation>
    <scope>NUCLEOTIDE SEQUENCE [LARGE SCALE GENOMIC DNA]</scope>
    <source>
        <strain evidence="4">Shaxun</strain>
        <tissue evidence="4">Muscle</tissue>
    </source>
</reference>
<dbReference type="Gene3D" id="2.170.300.10">
    <property type="entry name" value="Tie2 ligand-binding domain superfamily"/>
    <property type="match status" value="1"/>
</dbReference>
<organism evidence="4 5">
    <name type="scientific">Stichopus japonicus</name>
    <name type="common">Sea cucumber</name>
    <dbReference type="NCBI Taxonomy" id="307972"/>
    <lineage>
        <taxon>Eukaryota</taxon>
        <taxon>Metazoa</taxon>
        <taxon>Echinodermata</taxon>
        <taxon>Eleutherozoa</taxon>
        <taxon>Echinozoa</taxon>
        <taxon>Holothuroidea</taxon>
        <taxon>Aspidochirotacea</taxon>
        <taxon>Aspidochirotida</taxon>
        <taxon>Stichopodidae</taxon>
        <taxon>Apostichopus</taxon>
    </lineage>
</organism>
<dbReference type="InterPro" id="IPR050906">
    <property type="entry name" value="Notch_signaling"/>
</dbReference>
<name>A0A2G8LLE7_STIJA</name>
<evidence type="ECO:0000256" key="2">
    <source>
        <dbReference type="PROSITE-ProRule" id="PRU00059"/>
    </source>
</evidence>
<dbReference type="Proteomes" id="UP000230750">
    <property type="component" value="Unassembled WGS sequence"/>
</dbReference>
<keyword evidence="5" id="KW-1185">Reference proteome</keyword>
<comment type="caution">
    <text evidence="2">Lacks conserved residue(s) required for the propagation of feature annotation.</text>
</comment>
<dbReference type="AlphaFoldDB" id="A0A2G8LLE7"/>
<dbReference type="SUPFAM" id="SSF49854">
    <property type="entry name" value="Spermadhesin, CUB domain"/>
    <property type="match status" value="2"/>
</dbReference>
<dbReference type="InterPro" id="IPR000742">
    <property type="entry name" value="EGF"/>
</dbReference>
<feature type="domain" description="CUB" evidence="3">
    <location>
        <begin position="71"/>
        <end position="195"/>
    </location>
</feature>
<dbReference type="PANTHER" id="PTHR24044:SF502">
    <property type="entry name" value="ANTERIOR PHARYNX IN EXCESS PROTEIN 1-RELATED"/>
    <property type="match status" value="1"/>
</dbReference>
<evidence type="ECO:0000313" key="4">
    <source>
        <dbReference type="EMBL" id="PIK61032.1"/>
    </source>
</evidence>
<dbReference type="STRING" id="307972.A0A2G8LLE7"/>
<dbReference type="PROSITE" id="PS01186">
    <property type="entry name" value="EGF_2"/>
    <property type="match status" value="1"/>
</dbReference>
<evidence type="ECO:0000313" key="5">
    <source>
        <dbReference type="Proteomes" id="UP000230750"/>
    </source>
</evidence>
<dbReference type="PROSITE" id="PS01180">
    <property type="entry name" value="CUB"/>
    <property type="match status" value="2"/>
</dbReference>
<dbReference type="Gene3D" id="2.60.120.290">
    <property type="entry name" value="Spermadhesin, CUB domain"/>
    <property type="match status" value="2"/>
</dbReference>
<evidence type="ECO:0000256" key="1">
    <source>
        <dbReference type="ARBA" id="ARBA00023157"/>
    </source>
</evidence>
<dbReference type="InterPro" id="IPR000859">
    <property type="entry name" value="CUB_dom"/>
</dbReference>
<keyword evidence="1" id="KW-1015">Disulfide bond</keyword>
<dbReference type="Gene3D" id="2.60.40.2030">
    <property type="match status" value="1"/>
</dbReference>
<comment type="caution">
    <text evidence="4">The sequence shown here is derived from an EMBL/GenBank/DDBJ whole genome shotgun (WGS) entry which is preliminary data.</text>
</comment>
<dbReference type="OrthoDB" id="6043889at2759"/>